<dbReference type="AlphaFoldDB" id="A0A420FHU5"/>
<dbReference type="RefSeq" id="WP_120335765.1">
    <property type="nucleotide sequence ID" value="NZ_JBBCTZ010000003.1"/>
</dbReference>
<comment type="caution">
    <text evidence="3">The sequence shown here is derived from an EMBL/GenBank/DDBJ whole genome shotgun (WGS) entry which is preliminary data.</text>
</comment>
<dbReference type="InterPro" id="IPR013766">
    <property type="entry name" value="Thioredoxin_domain"/>
</dbReference>
<dbReference type="InterPro" id="IPR050553">
    <property type="entry name" value="Thioredoxin_ResA/DsbE_sf"/>
</dbReference>
<evidence type="ECO:0000313" key="3">
    <source>
        <dbReference type="EMBL" id="RKF32497.1"/>
    </source>
</evidence>
<dbReference type="PROSITE" id="PS51352">
    <property type="entry name" value="THIOREDOXIN_2"/>
    <property type="match status" value="1"/>
</dbReference>
<feature type="signal peptide" evidence="1">
    <location>
        <begin position="1"/>
        <end position="33"/>
    </location>
</feature>
<dbReference type="GO" id="GO:0016209">
    <property type="term" value="F:antioxidant activity"/>
    <property type="evidence" value="ECO:0007669"/>
    <property type="project" value="InterPro"/>
</dbReference>
<dbReference type="PANTHER" id="PTHR42852">
    <property type="entry name" value="THIOL:DISULFIDE INTERCHANGE PROTEIN DSBE"/>
    <property type="match status" value="1"/>
</dbReference>
<name>A0A420FHU5_9SPHI</name>
<dbReference type="CDD" id="cd02966">
    <property type="entry name" value="TlpA_like_family"/>
    <property type="match status" value="1"/>
</dbReference>
<keyword evidence="4" id="KW-1185">Reference proteome</keyword>
<dbReference type="Gene3D" id="3.40.30.10">
    <property type="entry name" value="Glutaredoxin"/>
    <property type="match status" value="1"/>
</dbReference>
<dbReference type="InterPro" id="IPR036249">
    <property type="entry name" value="Thioredoxin-like_sf"/>
</dbReference>
<dbReference type="PANTHER" id="PTHR42852:SF13">
    <property type="entry name" value="PROTEIN DIPZ"/>
    <property type="match status" value="1"/>
</dbReference>
<dbReference type="GO" id="GO:0016491">
    <property type="term" value="F:oxidoreductase activity"/>
    <property type="evidence" value="ECO:0007669"/>
    <property type="project" value="InterPro"/>
</dbReference>
<feature type="domain" description="Thioredoxin" evidence="2">
    <location>
        <begin position="55"/>
        <end position="192"/>
    </location>
</feature>
<organism evidence="3 4">
    <name type="scientific">Sphingobacterium siyangense</name>
    <dbReference type="NCBI Taxonomy" id="459529"/>
    <lineage>
        <taxon>Bacteria</taxon>
        <taxon>Pseudomonadati</taxon>
        <taxon>Bacteroidota</taxon>
        <taxon>Sphingobacteriia</taxon>
        <taxon>Sphingobacteriales</taxon>
        <taxon>Sphingobacteriaceae</taxon>
        <taxon>Sphingobacterium</taxon>
    </lineage>
</organism>
<proteinExistence type="predicted"/>
<feature type="chain" id="PRO_5019086557" description="Thioredoxin domain-containing protein" evidence="1">
    <location>
        <begin position="34"/>
        <end position="201"/>
    </location>
</feature>
<gene>
    <name evidence="3" type="ORF">BCY89_15090</name>
</gene>
<dbReference type="Proteomes" id="UP000286402">
    <property type="component" value="Unassembled WGS sequence"/>
</dbReference>
<evidence type="ECO:0000313" key="4">
    <source>
        <dbReference type="Proteomes" id="UP000286402"/>
    </source>
</evidence>
<evidence type="ECO:0000259" key="2">
    <source>
        <dbReference type="PROSITE" id="PS51352"/>
    </source>
</evidence>
<sequence length="201" mass="23159">MMKTILYNLHKAFKSKRARAMLLCLVSMFSLSAQTPRKDSGANGLLAITPIGVDYFVPEDFWNQQLKVYSNGKTAVVSMAQFKGKPLILDFWSTSCASCITKFPKLHVLQLKFQRDFNVLLVNSEDNDQIHRMRNDFLRDNILPTVYSDRYLNALFPHRGVPYYVWITPIGRISAITSAEFVDEQKVKAFIDYSLKYEMPN</sequence>
<keyword evidence="1" id="KW-0732">Signal</keyword>
<accession>A0A420FHU5</accession>
<dbReference type="InterPro" id="IPR000866">
    <property type="entry name" value="AhpC/TSA"/>
</dbReference>
<dbReference type="SUPFAM" id="SSF52833">
    <property type="entry name" value="Thioredoxin-like"/>
    <property type="match status" value="1"/>
</dbReference>
<dbReference type="EMBL" id="MCAQ01000027">
    <property type="protein sequence ID" value="RKF32497.1"/>
    <property type="molecule type" value="Genomic_DNA"/>
</dbReference>
<evidence type="ECO:0000256" key="1">
    <source>
        <dbReference type="SAM" id="SignalP"/>
    </source>
</evidence>
<protein>
    <recommendedName>
        <fullName evidence="2">Thioredoxin domain-containing protein</fullName>
    </recommendedName>
</protein>
<reference evidence="3 4" key="1">
    <citation type="submission" date="2016-07" db="EMBL/GenBank/DDBJ databases">
        <title>Genome analysis of Sphingobacterium siyangense T12B17.</title>
        <authorList>
            <person name="Xu D."/>
            <person name="Su Y."/>
            <person name="Zheng S."/>
        </authorList>
    </citation>
    <scope>NUCLEOTIDE SEQUENCE [LARGE SCALE GENOMIC DNA]</scope>
    <source>
        <strain evidence="3 4">T12B17</strain>
    </source>
</reference>
<dbReference type="Pfam" id="PF00578">
    <property type="entry name" value="AhpC-TSA"/>
    <property type="match status" value="1"/>
</dbReference>